<evidence type="ECO:0000259" key="1">
    <source>
        <dbReference type="SMART" id="SM00827"/>
    </source>
</evidence>
<dbReference type="Pfam" id="PF00698">
    <property type="entry name" value="Acyl_transf_1"/>
    <property type="match status" value="1"/>
</dbReference>
<keyword evidence="3" id="KW-1185">Reference proteome</keyword>
<dbReference type="PANTHER" id="PTHR47170:SF2">
    <property type="entry name" value="MALONYL-COA:ACP TRANSACYLASE (MAT) DOMAIN-CONTAINING PROTEIN"/>
    <property type="match status" value="1"/>
</dbReference>
<dbReference type="AlphaFoldDB" id="A0ABD6EAK2"/>
<dbReference type="PANTHER" id="PTHR47170">
    <property type="entry name" value="MALONYL-COA ACP TRANSACYLASE, ACP-BINDING"/>
    <property type="match status" value="1"/>
</dbReference>
<reference evidence="2 3" key="1">
    <citation type="submission" date="2024-08" db="EMBL/GenBank/DDBJ databases">
        <title>Gnathostoma spinigerum genome.</title>
        <authorList>
            <person name="Gonzalez-Bertolin B."/>
            <person name="Monzon S."/>
            <person name="Zaballos A."/>
            <person name="Jimenez P."/>
            <person name="Dekumyoy P."/>
            <person name="Varona S."/>
            <person name="Cuesta I."/>
            <person name="Sumanam S."/>
            <person name="Adisakwattana P."/>
            <person name="Gasser R.B."/>
            <person name="Hernandez-Gonzalez A."/>
            <person name="Young N.D."/>
            <person name="Perteguer M.J."/>
        </authorList>
    </citation>
    <scope>NUCLEOTIDE SEQUENCE [LARGE SCALE GENOMIC DNA]</scope>
    <source>
        <strain evidence="2">AL3</strain>
        <tissue evidence="2">Liver</tissue>
    </source>
</reference>
<protein>
    <recommendedName>
        <fullName evidence="1">Malonyl-CoA:ACP transacylase (MAT) domain-containing protein</fullName>
    </recommendedName>
</protein>
<evidence type="ECO:0000313" key="2">
    <source>
        <dbReference type="EMBL" id="MFH4975159.1"/>
    </source>
</evidence>
<feature type="domain" description="Malonyl-CoA:ACP transacylase (MAT)" evidence="1">
    <location>
        <begin position="106"/>
        <end position="408"/>
    </location>
</feature>
<dbReference type="InterPro" id="IPR001227">
    <property type="entry name" value="Ac_transferase_dom_sf"/>
</dbReference>
<sequence length="414" mass="46954">MNRYWKPFLISIRGIRQRTSKTPRSEKTKTAEWLNDATTFADTHAVILDPYTSLPYPDKDIKNFLEESEAASKAAIKERIAKKHIKKKIHRLNFDHIPIENQVFILFPGQGSQFVGMGKKILDCKRSEEMFDKASSILGYDLKKLCLEGPKTKLDQTIYCQPAVFVTSLAALEKAREKDVDLVNRVTETAGFSVGEYSSLVLAGVISFEDALKIVNVRAKAMHDCNQLIASGMLTVRVSASSRLDEAMKEAKKVAREKNEREICDVANYLYCGLKVIGASETCIHYLTEHQEEYRFQVIKRLPVSGAFHTYLMKDAAEPLKGALKGIVLSPPRINVYSNYTGKLHGRRAGEIRENLIKQLYSPVKWEQIMQLMYRQHQDNKFPTFAEIGPGRQLGAMLLRVSKKAYGNYENHAV</sequence>
<comment type="caution">
    <text evidence="2">The sequence shown here is derived from an EMBL/GenBank/DDBJ whole genome shotgun (WGS) entry which is preliminary data.</text>
</comment>
<dbReference type="Gene3D" id="3.30.70.250">
    <property type="entry name" value="Malonyl-CoA ACP transacylase, ACP-binding"/>
    <property type="match status" value="1"/>
</dbReference>
<dbReference type="EMBL" id="JBGFUD010000747">
    <property type="protein sequence ID" value="MFH4975159.1"/>
    <property type="molecule type" value="Genomic_DNA"/>
</dbReference>
<accession>A0ABD6EAK2</accession>
<dbReference type="SUPFAM" id="SSF52151">
    <property type="entry name" value="FabD/lysophospholipase-like"/>
    <property type="match status" value="1"/>
</dbReference>
<organism evidence="2 3">
    <name type="scientific">Gnathostoma spinigerum</name>
    <dbReference type="NCBI Taxonomy" id="75299"/>
    <lineage>
        <taxon>Eukaryota</taxon>
        <taxon>Metazoa</taxon>
        <taxon>Ecdysozoa</taxon>
        <taxon>Nematoda</taxon>
        <taxon>Chromadorea</taxon>
        <taxon>Rhabditida</taxon>
        <taxon>Spirurina</taxon>
        <taxon>Gnathostomatomorpha</taxon>
        <taxon>Gnathostomatoidea</taxon>
        <taxon>Gnathostomatidae</taxon>
        <taxon>Gnathostoma</taxon>
    </lineage>
</organism>
<dbReference type="SMART" id="SM00827">
    <property type="entry name" value="PKS_AT"/>
    <property type="match status" value="1"/>
</dbReference>
<proteinExistence type="predicted"/>
<gene>
    <name evidence="2" type="ORF">AB6A40_001868</name>
</gene>
<evidence type="ECO:0000313" key="3">
    <source>
        <dbReference type="Proteomes" id="UP001608902"/>
    </source>
</evidence>
<dbReference type="InterPro" id="IPR014043">
    <property type="entry name" value="Acyl_transferase_dom"/>
</dbReference>
<dbReference type="Gene3D" id="3.40.366.10">
    <property type="entry name" value="Malonyl-Coenzyme A Acyl Carrier Protein, domain 2"/>
    <property type="match status" value="1"/>
</dbReference>
<dbReference type="InterPro" id="IPR016035">
    <property type="entry name" value="Acyl_Trfase/lysoPLipase"/>
</dbReference>
<dbReference type="Proteomes" id="UP001608902">
    <property type="component" value="Unassembled WGS sequence"/>
</dbReference>
<dbReference type="InterPro" id="IPR052760">
    <property type="entry name" value="Mitochondrial_malonyltrans"/>
</dbReference>
<name>A0ABD6EAK2_9BILA</name>